<evidence type="ECO:0000256" key="1">
    <source>
        <dbReference type="SAM" id="Phobius"/>
    </source>
</evidence>
<sequence length="1258" mass="138209">MNRLASFFRDLRVISLLAVLLSSALLYGLFALFDWALVLPSIVLILGLAGWAVYWLMRRHRAAQAGEQLNVMLAAQGAAAANAAPDASKNEVDRLRGRLQDAIKTICTSKLGETSGRAALYELPWYMIIGNPAAGKSSAIKSSGLRFPFAEQGGAAVQGVGGTRNCDWFFTTEGILLDTAGRYSVHEEDRNEWFGFLSLLRKYRPKAPINGILIAVSISELSQNRPEHAIQLAKNLRQRVQELTEKLEVFPPVYVVFTKMDLLAGFTDFFEASDEQERHQVWGATLPYQADAPVDAVAQFDNQFEVLSEGLKDLSAVRMSMQHKQAMSPGLLTFPMEFMAIRPALRTFVATLFEDNPFQFKPVFRGFYFTSALQEGRAVSPLTERMASRFDLQVSGEERDQRFNASHGFFLKDLFSKVIFADKGLVRQYASRRKQQIRYASFFAGVAVLGLLLAGWTTSYLGNQKLVANVRADLEKVVRLQEGHTDLAVRLEAMEILQDRIIQLSKYREDKPLSLGFGLYKGDELEAKLRREYFHGVQQLMLKPVASNLESFLNDVNAQAGSLQEQSAKPMQVAAKAPAANQPYKDASPSNVDDGYNALKTYIMLANRDRLDPGHLNDQITRFWRGWLESRRGSMSREALIRSAEKLLTYTLSQTAAPDFPLIDNQLALVDQSRETLRRVVKGMPARERVYAEIKMRAAARFPAMTVASIVGEENKAIVAGSYVVPGAFTRAAWEGYVQEAIKEAANKETQASDWVLKTEVREDLTLEGSPEQIQKSLTAMYKNDYVVEWQKFVQSVTVAEFQDFSQAVGNMNRLGDPALSPLNKLMEALYNETSWDNPSLVDSGLKHAKRGFIQWFKEVILRRAPSGTVPNSAMASSSNNGQVEALPMGPIGREFAVVGHLMRARGEAKDQSLMRGYLDLLGKLRSRFNQIKNAGDIGPGSTALMRQTLDGNGSELAEALKYVDEQMLNGVTDSAKATMRPMLVRPLMQSFAVLLKPSEAEINRTWTAQVYEPYSRTLAGKYPFAAGSKVEASAQEIGAIFGPDGAIAKFTEKAIGPLAVRRGDMLSARTWADMGVQFSPAFVADFPRYVAAQGGAAGAGGGAAAPAANQTQFQIMPMSAPGLSEYTIEIDGQVLRYRNGMQSWSSFVWPNPSGAPGVKITATTFDGRVVELLNVPGNFGLEKMIGAAQRKKKDQGLFELSWANGNVAVAVNFRIISSPQVDGSGSARQGQGLQGLTLPQTIVGSEFAAPAAAGAGA</sequence>
<feature type="domain" description="Type VI secretion system component TssM1 N-terminal" evidence="4">
    <location>
        <begin position="187"/>
        <end position="443"/>
    </location>
</feature>
<dbReference type="NCBIfam" id="TIGR03348">
    <property type="entry name" value="VI_IcmF"/>
    <property type="match status" value="1"/>
</dbReference>
<evidence type="ECO:0000259" key="2">
    <source>
        <dbReference type="Pfam" id="PF06744"/>
    </source>
</evidence>
<feature type="domain" description="IcmF-related" evidence="3">
    <location>
        <begin position="491"/>
        <end position="834"/>
    </location>
</feature>
<evidence type="ECO:0000259" key="5">
    <source>
        <dbReference type="Pfam" id="PF21070"/>
    </source>
</evidence>
<dbReference type="InterPro" id="IPR017731">
    <property type="entry name" value="TssM1-like"/>
</dbReference>
<dbReference type="InterPro" id="IPR053156">
    <property type="entry name" value="T6SS_TssM-like"/>
</dbReference>
<evidence type="ECO:0000313" key="6">
    <source>
        <dbReference type="EMBL" id="SFZ74959.1"/>
    </source>
</evidence>
<gene>
    <name evidence="6" type="ORF">SAMN02745887_01403</name>
</gene>
<accession>A0A1K2HDW5</accession>
<dbReference type="EMBL" id="FPKR01000005">
    <property type="protein sequence ID" value="SFZ74959.1"/>
    <property type="molecule type" value="Genomic_DNA"/>
</dbReference>
<feature type="transmembrane region" description="Helical" evidence="1">
    <location>
        <begin position="12"/>
        <end position="30"/>
    </location>
</feature>
<dbReference type="InterPro" id="IPR027417">
    <property type="entry name" value="P-loop_NTPase"/>
</dbReference>
<dbReference type="PANTHER" id="PTHR36153">
    <property type="entry name" value="INNER MEMBRANE PROTEIN-RELATED"/>
    <property type="match status" value="1"/>
</dbReference>
<dbReference type="InterPro" id="IPR048677">
    <property type="entry name" value="TssM1_hel"/>
</dbReference>
<dbReference type="PANTHER" id="PTHR36153:SF1">
    <property type="entry name" value="TYPE VI SECRETION SYSTEM COMPONENT TSSM1"/>
    <property type="match status" value="1"/>
</dbReference>
<feature type="domain" description="Type VI secretion system component TssM1 helical" evidence="5">
    <location>
        <begin position="998"/>
        <end position="1086"/>
    </location>
</feature>
<organism evidence="6 7">
    <name type="scientific">Chitinimonas taiwanensis DSM 18899</name>
    <dbReference type="NCBI Taxonomy" id="1121279"/>
    <lineage>
        <taxon>Bacteria</taxon>
        <taxon>Pseudomonadati</taxon>
        <taxon>Pseudomonadota</taxon>
        <taxon>Betaproteobacteria</taxon>
        <taxon>Neisseriales</taxon>
        <taxon>Chitinibacteraceae</taxon>
        <taxon>Chitinimonas</taxon>
    </lineage>
</organism>
<dbReference type="OrthoDB" id="9758229at2"/>
<dbReference type="Pfam" id="PF06744">
    <property type="entry name" value="IcmF_C"/>
    <property type="match status" value="1"/>
</dbReference>
<dbReference type="Pfam" id="PF06761">
    <property type="entry name" value="IcmF-related"/>
    <property type="match status" value="1"/>
</dbReference>
<dbReference type="STRING" id="1121279.SAMN02745887_01403"/>
<dbReference type="Gene3D" id="3.40.50.300">
    <property type="entry name" value="P-loop containing nucleotide triphosphate hydrolases"/>
    <property type="match status" value="1"/>
</dbReference>
<proteinExistence type="predicted"/>
<dbReference type="InterPro" id="IPR009612">
    <property type="entry name" value="IcmF-rel"/>
</dbReference>
<dbReference type="Pfam" id="PF21070">
    <property type="entry name" value="IcmF_helical"/>
    <property type="match status" value="1"/>
</dbReference>
<evidence type="ECO:0000313" key="7">
    <source>
        <dbReference type="Proteomes" id="UP000186513"/>
    </source>
</evidence>
<evidence type="ECO:0000259" key="4">
    <source>
        <dbReference type="Pfam" id="PF14331"/>
    </source>
</evidence>
<dbReference type="Pfam" id="PF14331">
    <property type="entry name" value="IcmF-related_N"/>
    <property type="match status" value="1"/>
</dbReference>
<keyword evidence="7" id="KW-1185">Reference proteome</keyword>
<dbReference type="InterPro" id="IPR010623">
    <property type="entry name" value="IcmF_C"/>
</dbReference>
<feature type="transmembrane region" description="Helical" evidence="1">
    <location>
        <begin position="36"/>
        <end position="57"/>
    </location>
</feature>
<protein>
    <submittedName>
        <fullName evidence="6">Type VI secretion system protein ImpL</fullName>
    </submittedName>
</protein>
<dbReference type="AlphaFoldDB" id="A0A1K2HDW5"/>
<name>A0A1K2HDW5_9NEIS</name>
<dbReference type="SUPFAM" id="SSF52540">
    <property type="entry name" value="P-loop containing nucleoside triphosphate hydrolases"/>
    <property type="match status" value="1"/>
</dbReference>
<reference evidence="6 7" key="1">
    <citation type="submission" date="2016-11" db="EMBL/GenBank/DDBJ databases">
        <authorList>
            <person name="Jaros S."/>
            <person name="Januszkiewicz K."/>
            <person name="Wedrychowicz H."/>
        </authorList>
    </citation>
    <scope>NUCLEOTIDE SEQUENCE [LARGE SCALE GENOMIC DNA]</scope>
    <source>
        <strain evidence="6 7">DSM 18899</strain>
    </source>
</reference>
<keyword evidence="1" id="KW-1133">Transmembrane helix</keyword>
<keyword evidence="1" id="KW-0812">Transmembrane</keyword>
<dbReference type="Proteomes" id="UP000186513">
    <property type="component" value="Unassembled WGS sequence"/>
</dbReference>
<evidence type="ECO:0000259" key="3">
    <source>
        <dbReference type="Pfam" id="PF06761"/>
    </source>
</evidence>
<feature type="domain" description="Type VI secretion system IcmF C-terminal" evidence="2">
    <location>
        <begin position="1114"/>
        <end position="1216"/>
    </location>
</feature>
<dbReference type="InterPro" id="IPR025743">
    <property type="entry name" value="TssM1_N"/>
</dbReference>
<keyword evidence="1" id="KW-0472">Membrane</keyword>
<feature type="transmembrane region" description="Helical" evidence="1">
    <location>
        <begin position="437"/>
        <end position="456"/>
    </location>
</feature>